<keyword evidence="2 4" id="KW-0732">Signal</keyword>
<dbReference type="GO" id="GO:0001530">
    <property type="term" value="F:lipopolysaccharide binding"/>
    <property type="evidence" value="ECO:0007669"/>
    <property type="project" value="InterPro"/>
</dbReference>
<evidence type="ECO:0000256" key="4">
    <source>
        <dbReference type="SAM" id="SignalP"/>
    </source>
</evidence>
<protein>
    <submittedName>
        <fullName evidence="6">Lipopolysaccharide export system protein LptA</fullName>
    </submittedName>
</protein>
<organism evidence="6 7">
    <name type="scientific">Cereibacter ovatus</name>
    <dbReference type="NCBI Taxonomy" id="439529"/>
    <lineage>
        <taxon>Bacteria</taxon>
        <taxon>Pseudomonadati</taxon>
        <taxon>Pseudomonadota</taxon>
        <taxon>Alphaproteobacteria</taxon>
        <taxon>Rhodobacterales</taxon>
        <taxon>Paracoccaceae</taxon>
        <taxon>Cereibacter</taxon>
    </lineage>
</organism>
<reference evidence="7" key="1">
    <citation type="submission" date="2017-08" db="EMBL/GenBank/DDBJ databases">
        <authorList>
            <person name="Varghese N."/>
            <person name="Submissions S."/>
        </authorList>
    </citation>
    <scope>NUCLEOTIDE SEQUENCE [LARGE SCALE GENOMIC DNA]</scope>
    <source>
        <strain evidence="7">JA234</strain>
    </source>
</reference>
<dbReference type="NCBIfam" id="TIGR03002">
    <property type="entry name" value="outer_YhbN_LptA"/>
    <property type="match status" value="1"/>
</dbReference>
<proteinExistence type="predicted"/>
<evidence type="ECO:0000313" key="6">
    <source>
        <dbReference type="EMBL" id="SNX72335.1"/>
    </source>
</evidence>
<dbReference type="Gene3D" id="2.60.450.10">
    <property type="entry name" value="Lipopolysaccharide (LPS) transport protein A like domain"/>
    <property type="match status" value="1"/>
</dbReference>
<keyword evidence="3" id="KW-0574">Periplasm</keyword>
<evidence type="ECO:0000256" key="1">
    <source>
        <dbReference type="ARBA" id="ARBA00022448"/>
    </source>
</evidence>
<sequence>MMDPMSNRVTRTCLAVAAAIWLPLAASAQGTDVAFAGLKGDSSAPVEIESDKLEVNQAEGFAIFTGNVRVKQGPMRMAAPQMRVDQVAGGTGIERIHATGGVTLANGAEAAESREATYTVSTGEIVMTTDVLLTQGANTIAGQRLVFDIDSGTGRMEGRVQTVYKPGSGQ</sequence>
<dbReference type="GO" id="GO:0009279">
    <property type="term" value="C:cell outer membrane"/>
    <property type="evidence" value="ECO:0007669"/>
    <property type="project" value="TreeGrafter"/>
</dbReference>
<feature type="domain" description="Organic solvent tolerance-like N-terminal" evidence="5">
    <location>
        <begin position="47"/>
        <end position="152"/>
    </location>
</feature>
<dbReference type="EMBL" id="OAOQ01000012">
    <property type="protein sequence ID" value="SNX72335.1"/>
    <property type="molecule type" value="Genomic_DNA"/>
</dbReference>
<feature type="chain" id="PRO_5012515575" evidence="4">
    <location>
        <begin position="29"/>
        <end position="170"/>
    </location>
</feature>
<keyword evidence="1" id="KW-0813">Transport</keyword>
<dbReference type="InterPro" id="IPR005653">
    <property type="entry name" value="OstA-like_N"/>
</dbReference>
<dbReference type="GO" id="GO:0015920">
    <property type="term" value="P:lipopolysaccharide transport"/>
    <property type="evidence" value="ECO:0007669"/>
    <property type="project" value="InterPro"/>
</dbReference>
<evidence type="ECO:0000259" key="5">
    <source>
        <dbReference type="Pfam" id="PF03968"/>
    </source>
</evidence>
<dbReference type="GO" id="GO:0030288">
    <property type="term" value="C:outer membrane-bounded periplasmic space"/>
    <property type="evidence" value="ECO:0007669"/>
    <property type="project" value="TreeGrafter"/>
</dbReference>
<dbReference type="Proteomes" id="UP000219467">
    <property type="component" value="Unassembled WGS sequence"/>
</dbReference>
<keyword evidence="7" id="KW-1185">Reference proteome</keyword>
<accession>A0A285CY47</accession>
<evidence type="ECO:0000256" key="3">
    <source>
        <dbReference type="ARBA" id="ARBA00022764"/>
    </source>
</evidence>
<dbReference type="PANTHER" id="PTHR36504:SF1">
    <property type="entry name" value="LIPOPOLYSACCHARIDE EXPORT SYSTEM PROTEIN LPTA"/>
    <property type="match status" value="1"/>
</dbReference>
<dbReference type="InterPro" id="IPR014340">
    <property type="entry name" value="LptA"/>
</dbReference>
<dbReference type="GO" id="GO:0017089">
    <property type="term" value="F:glycolipid transfer activity"/>
    <property type="evidence" value="ECO:0007669"/>
    <property type="project" value="TreeGrafter"/>
</dbReference>
<feature type="signal peptide" evidence="4">
    <location>
        <begin position="1"/>
        <end position="28"/>
    </location>
</feature>
<dbReference type="Pfam" id="PF03968">
    <property type="entry name" value="LptD_N"/>
    <property type="match status" value="1"/>
</dbReference>
<gene>
    <name evidence="6" type="ORF">SAMN05878503_11236</name>
</gene>
<name>A0A285CY47_9RHOB</name>
<evidence type="ECO:0000313" key="7">
    <source>
        <dbReference type="Proteomes" id="UP000219467"/>
    </source>
</evidence>
<evidence type="ECO:0000256" key="2">
    <source>
        <dbReference type="ARBA" id="ARBA00022729"/>
    </source>
</evidence>
<dbReference type="PANTHER" id="PTHR36504">
    <property type="entry name" value="LIPOPOLYSACCHARIDE EXPORT SYSTEM PROTEIN LPTA"/>
    <property type="match status" value="1"/>
</dbReference>
<dbReference type="InterPro" id="IPR052037">
    <property type="entry name" value="LPS_export_LptA"/>
</dbReference>
<dbReference type="RefSeq" id="WP_407919632.1">
    <property type="nucleotide sequence ID" value="NZ_OAOQ01000012.1"/>
</dbReference>
<dbReference type="AlphaFoldDB" id="A0A285CY47"/>